<dbReference type="GO" id="GO:0003700">
    <property type="term" value="F:DNA-binding transcription factor activity"/>
    <property type="evidence" value="ECO:0007669"/>
    <property type="project" value="InterPro"/>
</dbReference>
<dbReference type="Pfam" id="PF02311">
    <property type="entry name" value="AraC_binding"/>
    <property type="match status" value="1"/>
</dbReference>
<dbReference type="Proteomes" id="UP001282336">
    <property type="component" value="Unassembled WGS sequence"/>
</dbReference>
<comment type="caution">
    <text evidence="5">The sequence shown here is derived from an EMBL/GenBank/DDBJ whole genome shotgun (WGS) entry which is preliminary data.</text>
</comment>
<keyword evidence="2" id="KW-0238">DNA-binding</keyword>
<keyword evidence="1" id="KW-0805">Transcription regulation</keyword>
<dbReference type="InterPro" id="IPR003313">
    <property type="entry name" value="AraC-bd"/>
</dbReference>
<organism evidence="5 6">
    <name type="scientific">Scandinavium lactucae</name>
    <dbReference type="NCBI Taxonomy" id="3095028"/>
    <lineage>
        <taxon>Bacteria</taxon>
        <taxon>Pseudomonadati</taxon>
        <taxon>Pseudomonadota</taxon>
        <taxon>Gammaproteobacteria</taxon>
        <taxon>Enterobacterales</taxon>
        <taxon>Enterobacteriaceae</taxon>
        <taxon>Scandinavium</taxon>
    </lineage>
</organism>
<reference evidence="5" key="1">
    <citation type="submission" date="2023-11" db="EMBL/GenBank/DDBJ databases">
        <title>Scandinavium wanjuensis sp. nov., isolated from lettuce South Korea.</title>
        <authorList>
            <person name="Park J."/>
            <person name="Park S."/>
            <person name="Oh K.K."/>
            <person name="Cho G.S."/>
            <person name="Franz C.M.A.P."/>
        </authorList>
    </citation>
    <scope>NUCLEOTIDE SEQUENCE</scope>
    <source>
        <strain evidence="5">V105_12</strain>
    </source>
</reference>
<evidence type="ECO:0000313" key="6">
    <source>
        <dbReference type="Proteomes" id="UP001282336"/>
    </source>
</evidence>
<dbReference type="Pfam" id="PF12833">
    <property type="entry name" value="HTH_18"/>
    <property type="match status" value="1"/>
</dbReference>
<feature type="domain" description="HTH araC/xylS-type" evidence="4">
    <location>
        <begin position="199"/>
        <end position="297"/>
    </location>
</feature>
<dbReference type="GO" id="GO:0043565">
    <property type="term" value="F:sequence-specific DNA binding"/>
    <property type="evidence" value="ECO:0007669"/>
    <property type="project" value="InterPro"/>
</dbReference>
<dbReference type="SUPFAM" id="SSF51182">
    <property type="entry name" value="RmlC-like cupins"/>
    <property type="match status" value="1"/>
</dbReference>
<dbReference type="InterPro" id="IPR050204">
    <property type="entry name" value="AraC_XylS_family_regulators"/>
</dbReference>
<dbReference type="InterPro" id="IPR018060">
    <property type="entry name" value="HTH_AraC"/>
</dbReference>
<evidence type="ECO:0000256" key="1">
    <source>
        <dbReference type="ARBA" id="ARBA00023015"/>
    </source>
</evidence>
<dbReference type="InterPro" id="IPR009057">
    <property type="entry name" value="Homeodomain-like_sf"/>
</dbReference>
<proteinExistence type="predicted"/>
<dbReference type="InterPro" id="IPR014710">
    <property type="entry name" value="RmlC-like_jellyroll"/>
</dbReference>
<dbReference type="RefSeq" id="WP_319628069.1">
    <property type="nucleotide sequence ID" value="NZ_JAWXRB010000031.1"/>
</dbReference>
<dbReference type="Gene3D" id="2.60.120.10">
    <property type="entry name" value="Jelly Rolls"/>
    <property type="match status" value="1"/>
</dbReference>
<dbReference type="AlphaFoldDB" id="A0AAJ2S7I6"/>
<sequence>MTNISLTKRKDINVIREVILVDIKQCEDFFPSDDHAFCVFMLSNQAMADLHGHEFDELVIVRSGSGFHIVNDHAEMIRPGDFFFVTANDVHYYEATSELSLINILIHRQRAFQYIKNIEPLIASIAEKTRPFNDRYQPLTQQALNSIITLAEGISHRRDDAFDPLYFSATESAFLQILTLLCEGQRACKNAAVDERRKIYLLDHIRQHYAQEINWKSVCEEGGIALRTLYRFFREMTGSTPEKFQQLYRLLKAQELLRTTDIPVSRIALLCGFLNPPRMTEAYRRYFQHTPSQERQLSTSIKEKP</sequence>
<dbReference type="PANTHER" id="PTHR46796:SF13">
    <property type="entry name" value="HTH-TYPE TRANSCRIPTIONAL ACTIVATOR RHAS"/>
    <property type="match status" value="1"/>
</dbReference>
<dbReference type="Gene3D" id="1.10.10.60">
    <property type="entry name" value="Homeodomain-like"/>
    <property type="match status" value="1"/>
</dbReference>
<dbReference type="InterPro" id="IPR011051">
    <property type="entry name" value="RmlC_Cupin_sf"/>
</dbReference>
<evidence type="ECO:0000313" key="5">
    <source>
        <dbReference type="EMBL" id="MDX6031499.1"/>
    </source>
</evidence>
<protein>
    <submittedName>
        <fullName evidence="5">Helix-turn-helix domain-containing protein</fullName>
    </submittedName>
</protein>
<accession>A0AAJ2S7I6</accession>
<evidence type="ECO:0000256" key="2">
    <source>
        <dbReference type="ARBA" id="ARBA00023125"/>
    </source>
</evidence>
<dbReference type="EMBL" id="JAWXRC010000023">
    <property type="protein sequence ID" value="MDX6031499.1"/>
    <property type="molecule type" value="Genomic_DNA"/>
</dbReference>
<dbReference type="SMART" id="SM00342">
    <property type="entry name" value="HTH_ARAC"/>
    <property type="match status" value="1"/>
</dbReference>
<gene>
    <name evidence="5" type="ORF">SIL20_08270</name>
</gene>
<dbReference type="PROSITE" id="PS01124">
    <property type="entry name" value="HTH_ARAC_FAMILY_2"/>
    <property type="match status" value="1"/>
</dbReference>
<name>A0AAJ2S7I6_9ENTR</name>
<dbReference type="SUPFAM" id="SSF46689">
    <property type="entry name" value="Homeodomain-like"/>
    <property type="match status" value="2"/>
</dbReference>
<evidence type="ECO:0000259" key="4">
    <source>
        <dbReference type="PROSITE" id="PS01124"/>
    </source>
</evidence>
<evidence type="ECO:0000256" key="3">
    <source>
        <dbReference type="ARBA" id="ARBA00023163"/>
    </source>
</evidence>
<keyword evidence="3" id="KW-0804">Transcription</keyword>
<dbReference type="PANTHER" id="PTHR46796">
    <property type="entry name" value="HTH-TYPE TRANSCRIPTIONAL ACTIVATOR RHAS-RELATED"/>
    <property type="match status" value="1"/>
</dbReference>